<proteinExistence type="predicted"/>
<feature type="non-terminal residue" evidence="1">
    <location>
        <position position="1"/>
    </location>
</feature>
<accession>A0A8S4QZ46</accession>
<comment type="caution">
    <text evidence="1">The sequence shown here is derived from an EMBL/GenBank/DDBJ whole genome shotgun (WGS) entry which is preliminary data.</text>
</comment>
<dbReference type="EMBL" id="CAKXAJ010021538">
    <property type="protein sequence ID" value="CAH2226539.1"/>
    <property type="molecule type" value="Genomic_DNA"/>
</dbReference>
<dbReference type="SUPFAM" id="SSF103359">
    <property type="entry name" value="Suppressor of Fused, N-terminal domain"/>
    <property type="match status" value="1"/>
</dbReference>
<dbReference type="InterPro" id="IPR037181">
    <property type="entry name" value="SUFU_N"/>
</dbReference>
<protein>
    <submittedName>
        <fullName evidence="1">Jg7649 protein</fullName>
    </submittedName>
</protein>
<dbReference type="AlphaFoldDB" id="A0A8S4QZ46"/>
<keyword evidence="2" id="KW-1185">Reference proteome</keyword>
<name>A0A8S4QZ46_9NEOP</name>
<organism evidence="1 2">
    <name type="scientific">Pararge aegeria aegeria</name>
    <dbReference type="NCBI Taxonomy" id="348720"/>
    <lineage>
        <taxon>Eukaryota</taxon>
        <taxon>Metazoa</taxon>
        <taxon>Ecdysozoa</taxon>
        <taxon>Arthropoda</taxon>
        <taxon>Hexapoda</taxon>
        <taxon>Insecta</taxon>
        <taxon>Pterygota</taxon>
        <taxon>Neoptera</taxon>
        <taxon>Endopterygota</taxon>
        <taxon>Lepidoptera</taxon>
        <taxon>Glossata</taxon>
        <taxon>Ditrysia</taxon>
        <taxon>Papilionoidea</taxon>
        <taxon>Nymphalidae</taxon>
        <taxon>Satyrinae</taxon>
        <taxon>Satyrini</taxon>
        <taxon>Parargina</taxon>
        <taxon>Pararge</taxon>
    </lineage>
</organism>
<gene>
    <name evidence="1" type="primary">jg7649</name>
    <name evidence="1" type="ORF">PAEG_LOCUS7240</name>
</gene>
<dbReference type="Proteomes" id="UP000838756">
    <property type="component" value="Unassembled WGS sequence"/>
</dbReference>
<evidence type="ECO:0000313" key="2">
    <source>
        <dbReference type="Proteomes" id="UP000838756"/>
    </source>
</evidence>
<evidence type="ECO:0000313" key="1">
    <source>
        <dbReference type="EMBL" id="CAH2226539.1"/>
    </source>
</evidence>
<reference evidence="1" key="1">
    <citation type="submission" date="2022-03" db="EMBL/GenBank/DDBJ databases">
        <authorList>
            <person name="Lindestad O."/>
        </authorList>
    </citation>
    <scope>NUCLEOTIDE SEQUENCE</scope>
</reference>
<sequence>YYYSTFAKLVRPVPSAQLYDTLPFVTSQMVGCTSRELRAAQRGSGFEVLKALSEDSRCGGRWLVTRAQRRVSARMGSAARRAAHLAGVSARVRWQKLSVNYS</sequence>